<dbReference type="InterPro" id="IPR017853">
    <property type="entry name" value="GH"/>
</dbReference>
<sequence>MNKLNCTFSEWQQNPEVYQINRMDAHTVTVPYDSEETAKRYIIKDSAYYYSLNGNWKFLHVTCPKEAPQEFYQEGYDVSAWDEIEVPLSWQMAGYGRKQYTNTAYPWEQEEEVMPPFAPQNYNETGSYVTEFELPENFIGKQVILSLQGVESAFYLWVNGEFAGYAEDTYTPSEFNITDYLKNGRNKIALRVHQWCTGSWLEDQDMWRLGGIFRDVYLYAVEPDHIIDYRIDYDLDPGYRDVEGVCRLTYLSQQHPATALRIFAPDGALVFETEIPKGGSGNKNAEIPFALADPLKWSAEKPYLYTVVLLTKTAEGRVKEAVPGRIGFRKLEIKDNVYYINGRRIIIKGMCKHEIDMYRGRAVPYERLVSDIKRMKACNINAVRTSHYPYQKEWQDLCDEYGMYVADEVNLESHGTWFNDQKEIGITQPGNEMIWEDVLLDRCANLFERDKNSPSVVFWSLGNESFGGEVLASMYRYFKENDPTRPTFYEGTFHCREYDFVTEFENQMYMRPWEMLEYTKNDPKKPFISCEYEVCPGTSLGNIDEYIDLFDTYPELQGAYMWSWRDSGLLNYAPDGRPYAAYGGDFGERLHDDIFCCNGMLLPDSSDTPKVLAVKHAYRNVNIRLVHAATGRIEIYNKFLFTNLNEYGLVWEILRDGVTCAQGEACMDLEPLKKGRINLWKTSPVDVTDGHEYLLTVSVTAKKKTNFSDIGFIDCVHQMSLNHPYPAYTVSAKKSGELKVTRTFGSLFVEGKDFKIVFAARVWGTLASYQKNGMEYLQKDMKPNFWRAMTDIDLGNGTQIRCAPWKYAAKKPVLTSFEFVRDEDRVLVTACYDLLTDPAAKLITIYSILGDGTISVEMNFEVPEGLPELPSLGYMLQLSPNMNRLEWYGNGPIDSYWDRKDGTYAGIWKDTVENRFIQYVRPQECGNITDVRWLTVTDGEQKGLKFWGRDLLEICALPYSPDQIEAADHPYKLPEPDGTYVRVNWHQMGVGGDDSWGGIAHDPYRMPAGKTYRFQFYMKAL</sequence>
<dbReference type="Proteomes" id="UP000632659">
    <property type="component" value="Unassembled WGS sequence"/>
</dbReference>
<dbReference type="EMBL" id="JACRTL010000009">
    <property type="protein sequence ID" value="MBC8611908.1"/>
    <property type="molecule type" value="Genomic_DNA"/>
</dbReference>
<dbReference type="InterPro" id="IPR014718">
    <property type="entry name" value="GH-type_carb-bd"/>
</dbReference>
<evidence type="ECO:0000313" key="9">
    <source>
        <dbReference type="Proteomes" id="UP000632659"/>
    </source>
</evidence>
<dbReference type="Pfam" id="PF16353">
    <property type="entry name" value="LacZ_4"/>
    <property type="match status" value="1"/>
</dbReference>
<dbReference type="EC" id="3.2.1.23" evidence="3"/>
<evidence type="ECO:0000256" key="1">
    <source>
        <dbReference type="ARBA" id="ARBA00001412"/>
    </source>
</evidence>
<comment type="similarity">
    <text evidence="2">Belongs to the glycosyl hydrolase 2 family.</text>
</comment>
<comment type="catalytic activity">
    <reaction evidence="1">
        <text>Hydrolysis of terminal non-reducing beta-D-galactose residues in beta-D-galactosides.</text>
        <dbReference type="EC" id="3.2.1.23"/>
    </reaction>
</comment>
<protein>
    <recommendedName>
        <fullName evidence="3">beta-galactosidase</fullName>
        <ecNumber evidence="3">3.2.1.23</ecNumber>
    </recommendedName>
    <alternativeName>
        <fullName evidence="6">Lactase</fullName>
    </alternativeName>
</protein>
<dbReference type="InterPro" id="IPR032312">
    <property type="entry name" value="LacZ_4"/>
</dbReference>
<dbReference type="PANTHER" id="PTHR46323:SF2">
    <property type="entry name" value="BETA-GALACTOSIDASE"/>
    <property type="match status" value="1"/>
</dbReference>
<dbReference type="InterPro" id="IPR006103">
    <property type="entry name" value="Glyco_hydro_2_cat"/>
</dbReference>
<dbReference type="Gene3D" id="3.20.20.80">
    <property type="entry name" value="Glycosidases"/>
    <property type="match status" value="1"/>
</dbReference>
<dbReference type="PRINTS" id="PR00132">
    <property type="entry name" value="GLHYDRLASE2"/>
</dbReference>
<dbReference type="InterPro" id="IPR006102">
    <property type="entry name" value="Ig-like_GH2"/>
</dbReference>
<evidence type="ECO:0000256" key="2">
    <source>
        <dbReference type="ARBA" id="ARBA00007401"/>
    </source>
</evidence>
<proteinExistence type="inferred from homology"/>
<evidence type="ECO:0000256" key="6">
    <source>
        <dbReference type="ARBA" id="ARBA00032230"/>
    </source>
</evidence>
<dbReference type="GO" id="GO:0004565">
    <property type="term" value="F:beta-galactosidase activity"/>
    <property type="evidence" value="ECO:0007669"/>
    <property type="project" value="UniProtKB-EC"/>
</dbReference>
<dbReference type="InterPro" id="IPR036156">
    <property type="entry name" value="Beta-gal/glucu_dom_sf"/>
</dbReference>
<dbReference type="InterPro" id="IPR006101">
    <property type="entry name" value="Glyco_hydro_2"/>
</dbReference>
<accession>A0A8J6TVZ8</accession>
<dbReference type="Gene3D" id="2.60.120.260">
    <property type="entry name" value="Galactose-binding domain-like"/>
    <property type="match status" value="1"/>
</dbReference>
<dbReference type="AlphaFoldDB" id="A0A8J6TVZ8"/>
<feature type="domain" description="Beta galactosidase small chain/" evidence="7">
    <location>
        <begin position="748"/>
        <end position="1019"/>
    </location>
</feature>
<comment type="caution">
    <text evidence="8">The sequence shown here is derived from an EMBL/GenBank/DDBJ whole genome shotgun (WGS) entry which is preliminary data.</text>
</comment>
<dbReference type="SUPFAM" id="SSF74650">
    <property type="entry name" value="Galactose mutarotase-like"/>
    <property type="match status" value="1"/>
</dbReference>
<dbReference type="GO" id="GO:0030246">
    <property type="term" value="F:carbohydrate binding"/>
    <property type="evidence" value="ECO:0007669"/>
    <property type="project" value="InterPro"/>
</dbReference>
<name>A0A8J6TVZ8_9FIRM</name>
<dbReference type="Gene3D" id="2.60.40.10">
    <property type="entry name" value="Immunoglobulins"/>
    <property type="match status" value="2"/>
</dbReference>
<dbReference type="InterPro" id="IPR006104">
    <property type="entry name" value="Glyco_hydro_2_N"/>
</dbReference>
<dbReference type="SUPFAM" id="SSF49303">
    <property type="entry name" value="beta-Galactosidase/glucuronidase domain"/>
    <property type="match status" value="2"/>
</dbReference>
<dbReference type="InterPro" id="IPR004199">
    <property type="entry name" value="B-gal_small/dom_5"/>
</dbReference>
<dbReference type="InterPro" id="IPR050347">
    <property type="entry name" value="Bact_Beta-galactosidase"/>
</dbReference>
<dbReference type="RefSeq" id="WP_187536811.1">
    <property type="nucleotide sequence ID" value="NZ_JACRTL010000009.1"/>
</dbReference>
<keyword evidence="9" id="KW-1185">Reference proteome</keyword>
<dbReference type="GO" id="GO:0009341">
    <property type="term" value="C:beta-galactosidase complex"/>
    <property type="evidence" value="ECO:0007669"/>
    <property type="project" value="InterPro"/>
</dbReference>
<evidence type="ECO:0000256" key="4">
    <source>
        <dbReference type="ARBA" id="ARBA00022801"/>
    </source>
</evidence>
<dbReference type="GO" id="GO:0005990">
    <property type="term" value="P:lactose catabolic process"/>
    <property type="evidence" value="ECO:0007669"/>
    <property type="project" value="TreeGrafter"/>
</dbReference>
<evidence type="ECO:0000313" key="8">
    <source>
        <dbReference type="EMBL" id="MBC8611908.1"/>
    </source>
</evidence>
<dbReference type="Pfam" id="PF02837">
    <property type="entry name" value="Glyco_hydro_2_N"/>
    <property type="match status" value="1"/>
</dbReference>
<dbReference type="InterPro" id="IPR011013">
    <property type="entry name" value="Gal_mutarotase_sf_dom"/>
</dbReference>
<dbReference type="Pfam" id="PF00703">
    <property type="entry name" value="Glyco_hydro_2"/>
    <property type="match status" value="1"/>
</dbReference>
<dbReference type="Pfam" id="PF02836">
    <property type="entry name" value="Glyco_hydro_2_C"/>
    <property type="match status" value="1"/>
</dbReference>
<dbReference type="SUPFAM" id="SSF49785">
    <property type="entry name" value="Galactose-binding domain-like"/>
    <property type="match status" value="1"/>
</dbReference>
<reference evidence="8" key="1">
    <citation type="submission" date="2020-08" db="EMBL/GenBank/DDBJ databases">
        <title>Genome public.</title>
        <authorList>
            <person name="Liu C."/>
            <person name="Sun Q."/>
        </authorList>
    </citation>
    <scope>NUCLEOTIDE SEQUENCE</scope>
    <source>
        <strain evidence="8">NSJ-15</strain>
    </source>
</reference>
<dbReference type="SMART" id="SM01038">
    <property type="entry name" value="Bgal_small_N"/>
    <property type="match status" value="1"/>
</dbReference>
<keyword evidence="5" id="KW-0326">Glycosidase</keyword>
<organism evidence="8 9">
    <name type="scientific">Massiliimalia timonensis</name>
    <dbReference type="NCBI Taxonomy" id="1987501"/>
    <lineage>
        <taxon>Bacteria</taxon>
        <taxon>Bacillati</taxon>
        <taxon>Bacillota</taxon>
        <taxon>Clostridia</taxon>
        <taxon>Eubacteriales</taxon>
        <taxon>Oscillospiraceae</taxon>
        <taxon>Massiliimalia</taxon>
    </lineage>
</organism>
<keyword evidence="4" id="KW-0378">Hydrolase</keyword>
<gene>
    <name evidence="8" type="ORF">H8702_12490</name>
</gene>
<dbReference type="PANTHER" id="PTHR46323">
    <property type="entry name" value="BETA-GALACTOSIDASE"/>
    <property type="match status" value="1"/>
</dbReference>
<dbReference type="Gene3D" id="2.70.98.10">
    <property type="match status" value="1"/>
</dbReference>
<evidence type="ECO:0000256" key="5">
    <source>
        <dbReference type="ARBA" id="ARBA00023295"/>
    </source>
</evidence>
<evidence type="ECO:0000259" key="7">
    <source>
        <dbReference type="SMART" id="SM01038"/>
    </source>
</evidence>
<dbReference type="SUPFAM" id="SSF51445">
    <property type="entry name" value="(Trans)glycosidases"/>
    <property type="match status" value="1"/>
</dbReference>
<dbReference type="InterPro" id="IPR013783">
    <property type="entry name" value="Ig-like_fold"/>
</dbReference>
<evidence type="ECO:0000256" key="3">
    <source>
        <dbReference type="ARBA" id="ARBA00012756"/>
    </source>
</evidence>
<dbReference type="Pfam" id="PF02929">
    <property type="entry name" value="Bgal_small_N"/>
    <property type="match status" value="1"/>
</dbReference>
<dbReference type="InterPro" id="IPR008979">
    <property type="entry name" value="Galactose-bd-like_sf"/>
</dbReference>